<evidence type="ECO:0000313" key="1">
    <source>
        <dbReference type="EMBL" id="KAL2507217.1"/>
    </source>
</evidence>
<dbReference type="AlphaFoldDB" id="A0ABD1T3C9"/>
<proteinExistence type="predicted"/>
<protein>
    <submittedName>
        <fullName evidence="1">Uncharacterized protein</fullName>
    </submittedName>
</protein>
<sequence>MELFPSQLATLISAEDQATRTVMVQGKLKEYNKSLRLCAIQPSETQPFIWFFNKAACSGCVDVAGNNHSQSHGTSSFEDLKCGKWGRSGEFNCGNGQVATKDVYSQSGSVDEWPNNACSNILKIIIDRLMCPTAQARIGTSQVKPSRVVTKITSV</sequence>
<dbReference type="Proteomes" id="UP001604277">
    <property type="component" value="Unassembled WGS sequence"/>
</dbReference>
<dbReference type="EMBL" id="JBFOLJ010000009">
    <property type="protein sequence ID" value="KAL2507217.1"/>
    <property type="molecule type" value="Genomic_DNA"/>
</dbReference>
<name>A0ABD1T3C9_9LAMI</name>
<reference evidence="2" key="1">
    <citation type="submission" date="2024-07" db="EMBL/GenBank/DDBJ databases">
        <title>Two chromosome-level genome assemblies of Korean endemic species Abeliophyllum distichum and Forsythia ovata (Oleaceae).</title>
        <authorList>
            <person name="Jang H."/>
        </authorList>
    </citation>
    <scope>NUCLEOTIDE SEQUENCE [LARGE SCALE GENOMIC DNA]</scope>
</reference>
<keyword evidence="2" id="KW-1185">Reference proteome</keyword>
<comment type="caution">
    <text evidence="1">The sequence shown here is derived from an EMBL/GenBank/DDBJ whole genome shotgun (WGS) entry which is preliminary data.</text>
</comment>
<organism evidence="1 2">
    <name type="scientific">Forsythia ovata</name>
    <dbReference type="NCBI Taxonomy" id="205694"/>
    <lineage>
        <taxon>Eukaryota</taxon>
        <taxon>Viridiplantae</taxon>
        <taxon>Streptophyta</taxon>
        <taxon>Embryophyta</taxon>
        <taxon>Tracheophyta</taxon>
        <taxon>Spermatophyta</taxon>
        <taxon>Magnoliopsida</taxon>
        <taxon>eudicotyledons</taxon>
        <taxon>Gunneridae</taxon>
        <taxon>Pentapetalae</taxon>
        <taxon>asterids</taxon>
        <taxon>lamiids</taxon>
        <taxon>Lamiales</taxon>
        <taxon>Oleaceae</taxon>
        <taxon>Forsythieae</taxon>
        <taxon>Forsythia</taxon>
    </lineage>
</organism>
<gene>
    <name evidence="1" type="ORF">Fot_30864</name>
</gene>
<accession>A0ABD1T3C9</accession>
<evidence type="ECO:0000313" key="2">
    <source>
        <dbReference type="Proteomes" id="UP001604277"/>
    </source>
</evidence>